<evidence type="ECO:0000313" key="4">
    <source>
        <dbReference type="Proteomes" id="UP001339962"/>
    </source>
</evidence>
<reference evidence="1 3" key="1">
    <citation type="submission" date="2023-01" db="EMBL/GenBank/DDBJ databases">
        <title>Genome-based reclassification of Anoxybacillus geothermalis as a later heterotypic synonym of Anoxybacillus rupiensis.</title>
        <authorList>
            <person name="Inan Bektas K."/>
            <person name="Canakci S."/>
            <person name="Belduz A.A."/>
            <person name="Guler H.H."/>
        </authorList>
    </citation>
    <scope>NUCLEOTIDE SEQUENCE [LARGE SCALE GENOMIC DNA]</scope>
    <source>
        <strain evidence="1 3">DSM 17127</strain>
    </source>
</reference>
<dbReference type="Proteomes" id="UP001213979">
    <property type="component" value="Unassembled WGS sequence"/>
</dbReference>
<reference evidence="2 4" key="2">
    <citation type="submission" date="2023-03" db="EMBL/GenBank/DDBJ databases">
        <title>Bacillus Genome Sequencing.</title>
        <authorList>
            <person name="Dunlap C."/>
        </authorList>
    </citation>
    <scope>NUCLEOTIDE SEQUENCE [LARGE SCALE GENOMIC DNA]</scope>
    <source>
        <strain evidence="2 4">NRS-38</strain>
    </source>
</reference>
<sequence length="56" mass="6458">MALLCKDLLKISQALDKTYALLEKHQEETTGLESIEIAKHEWKQAFTYAMSDVFRA</sequence>
<keyword evidence="3" id="KW-1185">Reference proteome</keyword>
<dbReference type="EMBL" id="JARTLI010000036">
    <property type="protein sequence ID" value="MED5052832.1"/>
    <property type="molecule type" value="Genomic_DNA"/>
</dbReference>
<accession>A0ABD5IXX7</accession>
<name>A0ABD5IXX7_9BACL</name>
<protein>
    <submittedName>
        <fullName evidence="2">Uncharacterized protein</fullName>
    </submittedName>
</protein>
<dbReference type="AlphaFoldDB" id="A0ABD5IXX7"/>
<gene>
    <name evidence="2" type="ORF">P9850_13550</name>
    <name evidence="1" type="ORF">PNH38_17300</name>
</gene>
<evidence type="ECO:0000313" key="2">
    <source>
        <dbReference type="EMBL" id="MED5052832.1"/>
    </source>
</evidence>
<evidence type="ECO:0000313" key="1">
    <source>
        <dbReference type="EMBL" id="MDE8565599.1"/>
    </source>
</evidence>
<evidence type="ECO:0000313" key="3">
    <source>
        <dbReference type="Proteomes" id="UP001213979"/>
    </source>
</evidence>
<comment type="caution">
    <text evidence="2">The sequence shown here is derived from an EMBL/GenBank/DDBJ whole genome shotgun (WGS) entry which is preliminary data.</text>
</comment>
<dbReference type="EMBL" id="JAQOTG010000028">
    <property type="protein sequence ID" value="MDE8565599.1"/>
    <property type="molecule type" value="Genomic_DNA"/>
</dbReference>
<dbReference type="RefSeq" id="WP_172798631.1">
    <property type="nucleotide sequence ID" value="NZ_JACIDF010000008.1"/>
</dbReference>
<proteinExistence type="predicted"/>
<dbReference type="Proteomes" id="UP001339962">
    <property type="component" value="Unassembled WGS sequence"/>
</dbReference>
<organism evidence="2 4">
    <name type="scientific">Anoxybacteroides rupiense</name>
    <dbReference type="NCBI Taxonomy" id="311460"/>
    <lineage>
        <taxon>Bacteria</taxon>
        <taxon>Bacillati</taxon>
        <taxon>Bacillota</taxon>
        <taxon>Bacilli</taxon>
        <taxon>Bacillales</taxon>
        <taxon>Anoxybacillaceae</taxon>
        <taxon>Anoxybacteroides</taxon>
    </lineage>
</organism>